<keyword evidence="4" id="KW-0804">Transcription</keyword>
<protein>
    <recommendedName>
        <fullName evidence="7">TFIIS-type domain-containing protein</fullName>
    </recommendedName>
</protein>
<evidence type="ECO:0000313" key="5">
    <source>
        <dbReference type="EMBL" id="KON30934.1"/>
    </source>
</evidence>
<keyword evidence="3" id="KW-0862">Zinc</keyword>
<dbReference type="Proteomes" id="UP000037210">
    <property type="component" value="Unassembled WGS sequence"/>
</dbReference>
<dbReference type="SUPFAM" id="SSF57783">
    <property type="entry name" value="Zinc beta-ribbon"/>
    <property type="match status" value="1"/>
</dbReference>
<dbReference type="GO" id="GO:0046872">
    <property type="term" value="F:metal ion binding"/>
    <property type="evidence" value="ECO:0007669"/>
    <property type="project" value="UniProtKB-KW"/>
</dbReference>
<comment type="similarity">
    <text evidence="1">Belongs to the archaeal RpoM/eukaryotic RPA12/RPB9/RPC11 RNA polymerase family.</text>
</comment>
<evidence type="ECO:0000256" key="3">
    <source>
        <dbReference type="ARBA" id="ARBA00022833"/>
    </source>
</evidence>
<proteinExistence type="inferred from homology"/>
<evidence type="ECO:0008006" key="7">
    <source>
        <dbReference type="Google" id="ProtNLM"/>
    </source>
</evidence>
<evidence type="ECO:0000256" key="1">
    <source>
        <dbReference type="ARBA" id="ARBA00008925"/>
    </source>
</evidence>
<evidence type="ECO:0000256" key="2">
    <source>
        <dbReference type="ARBA" id="ARBA00022723"/>
    </source>
</evidence>
<keyword evidence="2" id="KW-0479">Metal-binding</keyword>
<organism evidence="5 6">
    <name type="scientific">miscellaneous Crenarchaeota group-15 archaeon DG-45</name>
    <dbReference type="NCBI Taxonomy" id="1685127"/>
    <lineage>
        <taxon>Archaea</taxon>
        <taxon>Candidatus Bathyarchaeota</taxon>
        <taxon>MCG-15</taxon>
    </lineage>
</organism>
<dbReference type="InterPro" id="IPR019761">
    <property type="entry name" value="DNA-dir_RNA_pol-M_15_CS"/>
</dbReference>
<dbReference type="EMBL" id="LFWZ01000018">
    <property type="protein sequence ID" value="KON30934.1"/>
    <property type="molecule type" value="Genomic_DNA"/>
</dbReference>
<sequence>MKFCDTCGSFMRITPRGYACPRCGKEVQAEEIEIRRERDSPPKRVYVVKNSSYDSLMVNRTCPRCGHHEAFYRASVISGEHAGVKQERTIEHYRCAKCSHSWTLS</sequence>
<evidence type="ECO:0000313" key="6">
    <source>
        <dbReference type="Proteomes" id="UP000037210"/>
    </source>
</evidence>
<dbReference type="AlphaFoldDB" id="A0A0M0BR74"/>
<name>A0A0M0BR74_9ARCH</name>
<comment type="caution">
    <text evidence="5">The sequence shown here is derived from an EMBL/GenBank/DDBJ whole genome shotgun (WGS) entry which is preliminary data.</text>
</comment>
<evidence type="ECO:0000256" key="4">
    <source>
        <dbReference type="ARBA" id="ARBA00023163"/>
    </source>
</evidence>
<gene>
    <name evidence="5" type="ORF">AC482_02520</name>
</gene>
<reference evidence="5 6" key="1">
    <citation type="submission" date="2015-06" db="EMBL/GenBank/DDBJ databases">
        <title>New insights into the roles of widespread benthic archaea in carbon and nitrogen cycling.</title>
        <authorList>
            <person name="Lazar C.S."/>
            <person name="Baker B.J."/>
            <person name="Seitz K.W."/>
            <person name="Hyde A.S."/>
            <person name="Dick G.J."/>
            <person name="Hinrichs K.-U."/>
            <person name="Teske A.P."/>
        </authorList>
    </citation>
    <scope>NUCLEOTIDE SEQUENCE [LARGE SCALE GENOMIC DNA]</scope>
    <source>
        <strain evidence="5">DG-45</strain>
    </source>
</reference>
<dbReference type="Gene3D" id="2.20.25.10">
    <property type="match status" value="1"/>
</dbReference>
<dbReference type="PROSITE" id="PS01030">
    <property type="entry name" value="RNA_POL_M_15KD"/>
    <property type="match status" value="1"/>
</dbReference>
<accession>A0A0M0BR74</accession>